<dbReference type="InterPro" id="IPR052202">
    <property type="entry name" value="Yeast_MetPath_Reg"/>
</dbReference>
<evidence type="ECO:0000259" key="8">
    <source>
        <dbReference type="PROSITE" id="PS50048"/>
    </source>
</evidence>
<keyword evidence="3" id="KW-0862">Zinc</keyword>
<sequence>MESAIASVPSVVKACGRCQARKVKCDLTLPRCTPCVKHNEACNISDRVAYSYTVVARLEAEVKDLRAQLDNATISNNVTLQNQDHLVRPPIFCKHSMLTIVRLLYKAQASDIQAEEIGVLAIGGRGQQADGTYVGSAAGSSFTRMFLRQLAFDVYGQLLDLNEPSAYFRTSLRYMDSLYDHPKHVFRVQALLLLEIWMLDSKDSGDCNDLWHLSRYAMSAAIQAGLHRHNASWKFSTEDLEIRNRTWWCTYNLERQVAVLTGRVLSVRDHAVHAELPRKLALDNLDSQEAKAATSYFNHDVTPFRLMTRLRQISGRILESVYVARRADGTTYDTSFQQICTMSDEIRTLLMAWKIDFREARLGQCKESSVLNMEYCNLQLLLNRPNPTFLLPTQAMLDVCSENVSEAIREWSNVSSHFGIGAICRGYRQYHSLLLVGLAGLYHDWHAQTIGGDAGNGAPSMLCRHQSDTQTCLDLLREAARQMEIPGIARYATLFAAIRARVYATRPDANDQVTAMDVASTYGEYSGMGNGNLGGLPQHQDLEAYRDHLSSFFDYDVLAKDEVLSAWYDAIMRDLD</sequence>
<comment type="caution">
    <text evidence="9">The sequence shown here is derived from an EMBL/GenBank/DDBJ whole genome shotgun (WGS) entry which is preliminary data.</text>
</comment>
<proteinExistence type="predicted"/>
<dbReference type="CDD" id="cd00067">
    <property type="entry name" value="GAL4"/>
    <property type="match status" value="1"/>
</dbReference>
<evidence type="ECO:0000256" key="2">
    <source>
        <dbReference type="ARBA" id="ARBA00022723"/>
    </source>
</evidence>
<dbReference type="PANTHER" id="PTHR47782">
    <property type="entry name" value="ZN(II)2CYS6 TRANSCRIPTION FACTOR (EUROFUNG)-RELATED"/>
    <property type="match status" value="1"/>
</dbReference>
<dbReference type="Proteomes" id="UP000803884">
    <property type="component" value="Unassembled WGS sequence"/>
</dbReference>
<evidence type="ECO:0000256" key="1">
    <source>
        <dbReference type="ARBA" id="ARBA00004123"/>
    </source>
</evidence>
<protein>
    <recommendedName>
        <fullName evidence="8">Zn(2)-C6 fungal-type domain-containing protein</fullName>
    </recommendedName>
</protein>
<evidence type="ECO:0000313" key="10">
    <source>
        <dbReference type="Proteomes" id="UP000803884"/>
    </source>
</evidence>
<dbReference type="InterPro" id="IPR001138">
    <property type="entry name" value="Zn2Cys6_DnaBD"/>
</dbReference>
<dbReference type="GO" id="GO:0008270">
    <property type="term" value="F:zinc ion binding"/>
    <property type="evidence" value="ECO:0007669"/>
    <property type="project" value="InterPro"/>
</dbReference>
<dbReference type="PROSITE" id="PS50048">
    <property type="entry name" value="ZN2_CY6_FUNGAL_2"/>
    <property type="match status" value="1"/>
</dbReference>
<evidence type="ECO:0000256" key="7">
    <source>
        <dbReference type="ARBA" id="ARBA00023242"/>
    </source>
</evidence>
<dbReference type="GO" id="GO:0045944">
    <property type="term" value="P:positive regulation of transcription by RNA polymerase II"/>
    <property type="evidence" value="ECO:0007669"/>
    <property type="project" value="TreeGrafter"/>
</dbReference>
<evidence type="ECO:0000256" key="6">
    <source>
        <dbReference type="ARBA" id="ARBA00023163"/>
    </source>
</evidence>
<dbReference type="GO" id="GO:0005634">
    <property type="term" value="C:nucleus"/>
    <property type="evidence" value="ECO:0007669"/>
    <property type="project" value="UniProtKB-SubCell"/>
</dbReference>
<dbReference type="AlphaFoldDB" id="A0AB34KNF1"/>
<dbReference type="InterPro" id="IPR007219">
    <property type="entry name" value="XnlR_reg_dom"/>
</dbReference>
<feature type="domain" description="Zn(2)-C6 fungal-type" evidence="8">
    <location>
        <begin position="14"/>
        <end position="44"/>
    </location>
</feature>
<keyword evidence="4" id="KW-0805">Transcription regulation</keyword>
<accession>A0AB34KNF1</accession>
<evidence type="ECO:0000256" key="4">
    <source>
        <dbReference type="ARBA" id="ARBA00023015"/>
    </source>
</evidence>
<name>A0AB34KNF1_9PEZI</name>
<reference evidence="9 10" key="1">
    <citation type="journal article" date="2020" name="Microbiol. Resour. Announc.">
        <title>Draft Genome Sequence of a Cladosporium Species Isolated from the Mesophotic Ascidian Didemnum maculosum.</title>
        <authorList>
            <person name="Gioti A."/>
            <person name="Siaperas R."/>
            <person name="Nikolaivits E."/>
            <person name="Le Goff G."/>
            <person name="Ouazzani J."/>
            <person name="Kotoulas G."/>
            <person name="Topakas E."/>
        </authorList>
    </citation>
    <scope>NUCLEOTIDE SEQUENCE [LARGE SCALE GENOMIC DNA]</scope>
    <source>
        <strain evidence="9 10">TM138-S3</strain>
    </source>
</reference>
<evidence type="ECO:0000313" key="9">
    <source>
        <dbReference type="EMBL" id="KAL1586628.1"/>
    </source>
</evidence>
<dbReference type="Pfam" id="PF00172">
    <property type="entry name" value="Zn_clus"/>
    <property type="match status" value="1"/>
</dbReference>
<dbReference type="SUPFAM" id="SSF57701">
    <property type="entry name" value="Zn2/Cys6 DNA-binding domain"/>
    <property type="match status" value="1"/>
</dbReference>
<organism evidence="9 10">
    <name type="scientific">Cladosporium halotolerans</name>
    <dbReference type="NCBI Taxonomy" id="1052096"/>
    <lineage>
        <taxon>Eukaryota</taxon>
        <taxon>Fungi</taxon>
        <taxon>Dikarya</taxon>
        <taxon>Ascomycota</taxon>
        <taxon>Pezizomycotina</taxon>
        <taxon>Dothideomycetes</taxon>
        <taxon>Dothideomycetidae</taxon>
        <taxon>Cladosporiales</taxon>
        <taxon>Cladosporiaceae</taxon>
        <taxon>Cladosporium</taxon>
    </lineage>
</organism>
<dbReference type="SMART" id="SM00906">
    <property type="entry name" value="Fungal_trans"/>
    <property type="match status" value="1"/>
</dbReference>
<dbReference type="InterPro" id="IPR036864">
    <property type="entry name" value="Zn2-C6_fun-type_DNA-bd_sf"/>
</dbReference>
<dbReference type="SMART" id="SM00066">
    <property type="entry name" value="GAL4"/>
    <property type="match status" value="1"/>
</dbReference>
<dbReference type="Pfam" id="PF04082">
    <property type="entry name" value="Fungal_trans"/>
    <property type="match status" value="1"/>
</dbReference>
<evidence type="ECO:0000256" key="3">
    <source>
        <dbReference type="ARBA" id="ARBA00022833"/>
    </source>
</evidence>
<keyword evidence="7" id="KW-0539">Nucleus</keyword>
<dbReference type="GeneID" id="96005945"/>
<keyword evidence="5" id="KW-0238">DNA-binding</keyword>
<dbReference type="EMBL" id="JAAQHG020000013">
    <property type="protein sequence ID" value="KAL1586628.1"/>
    <property type="molecule type" value="Genomic_DNA"/>
</dbReference>
<keyword evidence="6" id="KW-0804">Transcription</keyword>
<dbReference type="GO" id="GO:0000981">
    <property type="term" value="F:DNA-binding transcription factor activity, RNA polymerase II-specific"/>
    <property type="evidence" value="ECO:0007669"/>
    <property type="project" value="InterPro"/>
</dbReference>
<dbReference type="CDD" id="cd12148">
    <property type="entry name" value="fungal_TF_MHR"/>
    <property type="match status" value="1"/>
</dbReference>
<dbReference type="PANTHER" id="PTHR47782:SF12">
    <property type="entry name" value="ZN(II)2CYS6 TRANSCRIPTION FACTOR (EUROFUNG)"/>
    <property type="match status" value="1"/>
</dbReference>
<evidence type="ECO:0000256" key="5">
    <source>
        <dbReference type="ARBA" id="ARBA00023125"/>
    </source>
</evidence>
<comment type="subcellular location">
    <subcellularLocation>
        <location evidence="1">Nucleus</location>
    </subcellularLocation>
</comment>
<dbReference type="GO" id="GO:0006351">
    <property type="term" value="P:DNA-templated transcription"/>
    <property type="evidence" value="ECO:0007669"/>
    <property type="project" value="InterPro"/>
</dbReference>
<gene>
    <name evidence="9" type="ORF">WHR41_04501</name>
</gene>
<dbReference type="RefSeq" id="XP_069229733.1">
    <property type="nucleotide sequence ID" value="XM_069373107.1"/>
</dbReference>
<dbReference type="GO" id="GO:0043565">
    <property type="term" value="F:sequence-specific DNA binding"/>
    <property type="evidence" value="ECO:0007669"/>
    <property type="project" value="TreeGrafter"/>
</dbReference>
<keyword evidence="2" id="KW-0479">Metal-binding</keyword>
<keyword evidence="10" id="KW-1185">Reference proteome</keyword>
<dbReference type="Gene3D" id="4.10.240.10">
    <property type="entry name" value="Zn(2)-C6 fungal-type DNA-binding domain"/>
    <property type="match status" value="1"/>
</dbReference>